<dbReference type="InterPro" id="IPR058400">
    <property type="entry name" value="DUF8087"/>
</dbReference>
<organism evidence="2 3">
    <name type="scientific">Vibrio chagasii</name>
    <dbReference type="NCBI Taxonomy" id="170679"/>
    <lineage>
        <taxon>Bacteria</taxon>
        <taxon>Pseudomonadati</taxon>
        <taxon>Pseudomonadota</taxon>
        <taxon>Gammaproteobacteria</taxon>
        <taxon>Vibrionales</taxon>
        <taxon>Vibrionaceae</taxon>
        <taxon>Vibrio</taxon>
    </lineage>
</organism>
<dbReference type="Proteomes" id="UP000423756">
    <property type="component" value="Unassembled WGS sequence"/>
</dbReference>
<accession>A0A7V7NWY4</accession>
<dbReference type="GeneID" id="77344796"/>
<name>A0A7V7NWY4_9VIBR</name>
<dbReference type="Pfam" id="PF26332">
    <property type="entry name" value="DUF8087"/>
    <property type="match status" value="1"/>
</dbReference>
<comment type="caution">
    <text evidence="2">The sequence shown here is derived from an EMBL/GenBank/DDBJ whole genome shotgun (WGS) entry which is preliminary data.</text>
</comment>
<proteinExistence type="predicted"/>
<dbReference type="RefSeq" id="WP_137406650.1">
    <property type="nucleotide sequence ID" value="NZ_AP025467.1"/>
</dbReference>
<feature type="region of interest" description="Disordered" evidence="1">
    <location>
        <begin position="74"/>
        <end position="93"/>
    </location>
</feature>
<reference evidence="2 3" key="1">
    <citation type="submission" date="2019-09" db="EMBL/GenBank/DDBJ databases">
        <title>Draft genome sequences of 48 bacterial type strains from the CCUG.</title>
        <authorList>
            <person name="Tunovic T."/>
            <person name="Pineiro-Iglesias B."/>
            <person name="Unosson C."/>
            <person name="Inganas E."/>
            <person name="Ohlen M."/>
            <person name="Cardew S."/>
            <person name="Jensie-Markopoulos S."/>
            <person name="Salva-Serra F."/>
            <person name="Jaen-Luchoro D."/>
            <person name="Karlsson R."/>
            <person name="Svensson-Stadler L."/>
            <person name="Chun J."/>
            <person name="Moore E."/>
        </authorList>
    </citation>
    <scope>NUCLEOTIDE SEQUENCE [LARGE SCALE GENOMIC DNA]</scope>
    <source>
        <strain evidence="2 3">CCUG 48643</strain>
    </source>
</reference>
<gene>
    <name evidence="2" type="ORF">F7Q91_02920</name>
</gene>
<evidence type="ECO:0000313" key="2">
    <source>
        <dbReference type="EMBL" id="KAB0482373.1"/>
    </source>
</evidence>
<evidence type="ECO:0000313" key="3">
    <source>
        <dbReference type="Proteomes" id="UP000423756"/>
    </source>
</evidence>
<dbReference type="AlphaFoldDB" id="A0A7V7NWY4"/>
<evidence type="ECO:0000256" key="1">
    <source>
        <dbReference type="SAM" id="MobiDB-lite"/>
    </source>
</evidence>
<protein>
    <submittedName>
        <fullName evidence="2">Uncharacterized protein</fullName>
    </submittedName>
</protein>
<dbReference type="EMBL" id="VZPX01000004">
    <property type="protein sequence ID" value="KAB0482373.1"/>
    <property type="molecule type" value="Genomic_DNA"/>
</dbReference>
<sequence>MSSLIEKRPTPETIYVSESGQRIYVEDVIGEENDEFYLVMTVPAEDKDDMDAMGDELDSHQWVEMMNTLGLEPEIEAGGAEQDKIRSMVTKQS</sequence>